<accession>A0ABP2ZKC3</accession>
<proteinExistence type="predicted"/>
<dbReference type="EMBL" id="AYHO01000002">
    <property type="protein sequence ID" value="ESJ96388.1"/>
    <property type="molecule type" value="Genomic_DNA"/>
</dbReference>
<keyword evidence="2" id="KW-1185">Reference proteome</keyword>
<reference evidence="1 2" key="1">
    <citation type="submission" date="2013-10" db="EMBL/GenBank/DDBJ databases">
        <title>The Genome Sequence of Acinetobacter lwoffii NIPH 512.</title>
        <authorList>
            <consortium name="The Broad Institute Genomics Platform"/>
            <consortium name="The Broad Institute Genome Sequencing Center for Infectious Disease"/>
            <person name="Cerqueira G."/>
            <person name="Feldgarden M."/>
            <person name="Courvalin P."/>
            <person name="Grillot-Courvalin C."/>
            <person name="Clermont D."/>
            <person name="Rocha E."/>
            <person name="Yoon E.-J."/>
            <person name="Nemec A."/>
            <person name="Young S.K."/>
            <person name="Zeng Q."/>
            <person name="Gargeya S."/>
            <person name="Fitzgerald M."/>
            <person name="Abouelleil A."/>
            <person name="Alvarado L."/>
            <person name="Berlin A.M."/>
            <person name="Chapman S.B."/>
            <person name="Gainer-Dewar J."/>
            <person name="Goldberg J."/>
            <person name="Gnerre S."/>
            <person name="Griggs A."/>
            <person name="Gujja S."/>
            <person name="Hansen M."/>
            <person name="Howarth C."/>
            <person name="Imamovic A."/>
            <person name="Ireland A."/>
            <person name="Larimer J."/>
            <person name="McCowan C."/>
            <person name="Murphy C."/>
            <person name="Pearson M."/>
            <person name="Poon T.W."/>
            <person name="Priest M."/>
            <person name="Roberts A."/>
            <person name="Saif S."/>
            <person name="Shea T."/>
            <person name="Sykes S."/>
            <person name="Wortman J."/>
            <person name="Nusbaum C."/>
            <person name="Birren B."/>
        </authorList>
    </citation>
    <scope>NUCLEOTIDE SEQUENCE [LARGE SCALE GENOMIC DNA]</scope>
    <source>
        <strain evidence="1 2">NIPH 512</strain>
    </source>
</reference>
<evidence type="ECO:0000313" key="2">
    <source>
        <dbReference type="Proteomes" id="UP000018465"/>
    </source>
</evidence>
<dbReference type="Proteomes" id="UP000018465">
    <property type="component" value="Unassembled WGS sequence"/>
</dbReference>
<organism evidence="1 2">
    <name type="scientific">Acinetobacter lwoffii NCTC 5866 = CIP 64.10 = NIPH 512</name>
    <dbReference type="NCBI Taxonomy" id="981327"/>
    <lineage>
        <taxon>Bacteria</taxon>
        <taxon>Pseudomonadati</taxon>
        <taxon>Pseudomonadota</taxon>
        <taxon>Gammaproteobacteria</taxon>
        <taxon>Moraxellales</taxon>
        <taxon>Moraxellaceae</taxon>
        <taxon>Acinetobacter</taxon>
    </lineage>
</organism>
<dbReference type="Gene3D" id="1.10.1220.10">
    <property type="entry name" value="Met repressor-like"/>
    <property type="match status" value="1"/>
</dbReference>
<dbReference type="InterPro" id="IPR010985">
    <property type="entry name" value="Ribbon_hlx_hlx"/>
</dbReference>
<gene>
    <name evidence="1" type="ORF">P800_01212</name>
</gene>
<evidence type="ECO:0000313" key="1">
    <source>
        <dbReference type="EMBL" id="ESJ96388.1"/>
    </source>
</evidence>
<dbReference type="SUPFAM" id="SSF47598">
    <property type="entry name" value="Ribbon-helix-helix"/>
    <property type="match status" value="1"/>
</dbReference>
<name>A0ABP2ZKC3_ACILW</name>
<dbReference type="RefSeq" id="WP_004645309.1">
    <property type="nucleotide sequence ID" value="NZ_KI530561.1"/>
</dbReference>
<protein>
    <recommendedName>
        <fullName evidence="3">Arc-like DNA binding domain-containing protein</fullName>
    </recommendedName>
</protein>
<sequence>MKEEFVYVKGRLDSELHKELKLIAKEDKRSIVYLMNEAVKLLVEKHKSAKA</sequence>
<dbReference type="InterPro" id="IPR013321">
    <property type="entry name" value="Arc_rbn_hlx_hlx"/>
</dbReference>
<evidence type="ECO:0008006" key="3">
    <source>
        <dbReference type="Google" id="ProtNLM"/>
    </source>
</evidence>
<comment type="caution">
    <text evidence="1">The sequence shown here is derived from an EMBL/GenBank/DDBJ whole genome shotgun (WGS) entry which is preliminary data.</text>
</comment>